<dbReference type="SUPFAM" id="SSF53474">
    <property type="entry name" value="alpha/beta-Hydrolases"/>
    <property type="match status" value="1"/>
</dbReference>
<evidence type="ECO:0000256" key="1">
    <source>
        <dbReference type="SAM" id="MobiDB-lite"/>
    </source>
</evidence>
<evidence type="ECO:0000259" key="2">
    <source>
        <dbReference type="Pfam" id="PF12146"/>
    </source>
</evidence>
<dbReference type="InterPro" id="IPR022742">
    <property type="entry name" value="Hydrolase_4"/>
</dbReference>
<keyword evidence="3" id="KW-0378">Hydrolase</keyword>
<organism evidence="3 4">
    <name type="scientific">Phenylobacterium haematophilum</name>
    <dbReference type="NCBI Taxonomy" id="98513"/>
    <lineage>
        <taxon>Bacteria</taxon>
        <taxon>Pseudomonadati</taxon>
        <taxon>Pseudomonadota</taxon>
        <taxon>Alphaproteobacteria</taxon>
        <taxon>Caulobacterales</taxon>
        <taxon>Caulobacteraceae</taxon>
        <taxon>Phenylobacterium</taxon>
    </lineage>
</organism>
<keyword evidence="4" id="KW-1185">Reference proteome</keyword>
<feature type="domain" description="Serine aminopeptidase S33" evidence="2">
    <location>
        <begin position="41"/>
        <end position="294"/>
    </location>
</feature>
<feature type="compositionally biased region" description="Low complexity" evidence="1">
    <location>
        <begin position="333"/>
        <end position="366"/>
    </location>
</feature>
<sequence length="483" mass="49237">MSPAPLISIPSAPVPAGGEATWFEGAGKARLRAALFPARGQVRGSIVLSGGRTEPIEKYFEVIEDLTGRGYVVLAHDWRGQGLSHRELQDRLAGHARGYDAFLADYRALLSAYEAQLPKPWFAIGHSMGGCLTLLALAKGEAARFQGAILCAPMLGLQLGKTPMTAARLMAGLNVLLGRGGAFARPAGPAETFETNILTHDRARYERARAQVRAEPELDLGGPTWGWIDFALKATAYLSRPENLKSVTIPVVIVSAEQDRLVDNAAQRAAARNLPAGEFVSVAGAFHEILMETDTMRNIFLRALDALLGRSAPAPATPKPAEPAPAAAPAPAPALTADAEPGPAPKAAEPAPVATAAAVKPAAPKAAPKPKAEAKPAATKAAKPKAAPAAKPVAKTTAKPAAAKAPAASKAPAAVKAAAKSKPAPAKAAASKPAAAPKSAAKPAAAKAAAPKAAAPKAAATKPAAKPKTTAKPAAAKKAPAKN</sequence>
<dbReference type="Proteomes" id="UP000530564">
    <property type="component" value="Unassembled WGS sequence"/>
</dbReference>
<reference evidence="3 4" key="1">
    <citation type="submission" date="2020-08" db="EMBL/GenBank/DDBJ databases">
        <title>Genomic Encyclopedia of Type Strains, Phase IV (KMG-IV): sequencing the most valuable type-strain genomes for metagenomic binning, comparative biology and taxonomic classification.</title>
        <authorList>
            <person name="Goeker M."/>
        </authorList>
    </citation>
    <scope>NUCLEOTIDE SEQUENCE [LARGE SCALE GENOMIC DNA]</scope>
    <source>
        <strain evidence="3 4">DSM 21793</strain>
    </source>
</reference>
<gene>
    <name evidence="3" type="ORF">GGQ61_001916</name>
</gene>
<comment type="caution">
    <text evidence="3">The sequence shown here is derived from an EMBL/GenBank/DDBJ whole genome shotgun (WGS) entry which is preliminary data.</text>
</comment>
<name>A0A839ZZP7_9CAUL</name>
<dbReference type="PANTHER" id="PTHR11614">
    <property type="entry name" value="PHOSPHOLIPASE-RELATED"/>
    <property type="match status" value="1"/>
</dbReference>
<dbReference type="GO" id="GO:0004622">
    <property type="term" value="F:phosphatidylcholine lysophospholipase activity"/>
    <property type="evidence" value="ECO:0007669"/>
    <property type="project" value="UniProtKB-EC"/>
</dbReference>
<dbReference type="InterPro" id="IPR029058">
    <property type="entry name" value="AB_hydrolase_fold"/>
</dbReference>
<dbReference type="Pfam" id="PF12146">
    <property type="entry name" value="Hydrolase_4"/>
    <property type="match status" value="1"/>
</dbReference>
<dbReference type="AlphaFoldDB" id="A0A839ZZP7"/>
<dbReference type="InterPro" id="IPR051044">
    <property type="entry name" value="MAG_DAG_Lipase"/>
</dbReference>
<accession>A0A839ZZP7</accession>
<evidence type="ECO:0000313" key="3">
    <source>
        <dbReference type="EMBL" id="MBB3891199.1"/>
    </source>
</evidence>
<dbReference type="Gene3D" id="3.40.50.1820">
    <property type="entry name" value="alpha/beta hydrolase"/>
    <property type="match status" value="1"/>
</dbReference>
<dbReference type="RefSeq" id="WP_183771862.1">
    <property type="nucleotide sequence ID" value="NZ_JACIDK010000002.1"/>
</dbReference>
<dbReference type="EC" id="3.1.1.5" evidence="3"/>
<dbReference type="EMBL" id="JACIDK010000002">
    <property type="protein sequence ID" value="MBB3891199.1"/>
    <property type="molecule type" value="Genomic_DNA"/>
</dbReference>
<feature type="compositionally biased region" description="Low complexity" evidence="1">
    <location>
        <begin position="375"/>
        <end position="483"/>
    </location>
</feature>
<evidence type="ECO:0000313" key="4">
    <source>
        <dbReference type="Proteomes" id="UP000530564"/>
    </source>
</evidence>
<feature type="compositionally biased region" description="Pro residues" evidence="1">
    <location>
        <begin position="315"/>
        <end position="332"/>
    </location>
</feature>
<protein>
    <submittedName>
        <fullName evidence="3">Lysophospholipase</fullName>
        <ecNumber evidence="3">3.1.1.5</ecNumber>
    </submittedName>
</protein>
<proteinExistence type="predicted"/>
<feature type="region of interest" description="Disordered" evidence="1">
    <location>
        <begin position="313"/>
        <end position="483"/>
    </location>
</feature>